<dbReference type="EMBL" id="NFHO01000013">
    <property type="protein sequence ID" value="OUN41514.1"/>
    <property type="molecule type" value="Genomic_DNA"/>
</dbReference>
<dbReference type="InterPro" id="IPR030390">
    <property type="entry name" value="MeTrfase_TrmA_AS"/>
</dbReference>
<dbReference type="PANTHER" id="PTHR11061">
    <property type="entry name" value="RNA M5U METHYLTRANSFERASE"/>
    <property type="match status" value="1"/>
</dbReference>
<dbReference type="eggNOG" id="COG2265">
    <property type="taxonomic scope" value="Bacteria"/>
</dbReference>
<comment type="caution">
    <text evidence="7">The sequence shown here is derived from an EMBL/GenBank/DDBJ whole genome shotgun (WGS) entry which is preliminary data.</text>
</comment>
<sequence>MAQQSSHRPRSVRGGKPARRGKDHRGTSASAGGGRRAKSSSAGSGRRSAGSPASSARQAVGRPGGAASGAAHPAGAASGAGRSDGAASNAAPSRRKLKDSAGPCPIMRACGGCAWLGIPYRKQLVRKQEAMENLFRPLIERMGWDAVIEATCGMGSKAGDPGKTPAPRAFRYKAATPFAPGPAGAVRSGFFARGTHTIVPAPSCTVEAPGARNILNEVARAAERLGIPAYDEDARQGVLRYAVLRMGWRTDEAMLTIVTARREVPHIEDLAHELSSIDPRIVCVAQNINGREGNAILGRETRVLWGAPHMKDELLGCTFAISPTAFYQTNPQQTEILYRLAIEGMALEAGDVLLDAYCGSGTIGLCAARDAARAGKAIKLIGVEKNPAGIADARLNAELNGLGPDEASFIATDATEFLRDAARSGTHVDVVALDPPRAGSTPAFLTAAAELGPRRIVYISCNPATQVRDLEILGHQGYRLCRLTPVDMFPHTEHTETVAVLERS</sequence>
<evidence type="ECO:0000256" key="2">
    <source>
        <dbReference type="ARBA" id="ARBA00022679"/>
    </source>
</evidence>
<dbReference type="GO" id="GO:0070041">
    <property type="term" value="F:rRNA (uridine-C5-)-methyltransferase activity"/>
    <property type="evidence" value="ECO:0007669"/>
    <property type="project" value="TreeGrafter"/>
</dbReference>
<dbReference type="AlphaFoldDB" id="A0A1Y3TY62"/>
<organism evidence="7 8">
    <name type="scientific">Enorma massiliensis</name>
    <dbReference type="NCBI Taxonomy" id="1472761"/>
    <lineage>
        <taxon>Bacteria</taxon>
        <taxon>Bacillati</taxon>
        <taxon>Actinomycetota</taxon>
        <taxon>Coriobacteriia</taxon>
        <taxon>Coriobacteriales</taxon>
        <taxon>Coriobacteriaceae</taxon>
        <taxon>Enorma</taxon>
    </lineage>
</organism>
<dbReference type="Proteomes" id="UP000196560">
    <property type="component" value="Unassembled WGS sequence"/>
</dbReference>
<dbReference type="FunFam" id="2.40.50.1070:FF:000003">
    <property type="entry name" value="23S rRNA (Uracil-5-)-methyltransferase RumA"/>
    <property type="match status" value="1"/>
</dbReference>
<dbReference type="GO" id="GO:0070475">
    <property type="term" value="P:rRNA base methylation"/>
    <property type="evidence" value="ECO:0007669"/>
    <property type="project" value="TreeGrafter"/>
</dbReference>
<evidence type="ECO:0000256" key="4">
    <source>
        <dbReference type="PROSITE-ProRule" id="PRU01024"/>
    </source>
</evidence>
<evidence type="ECO:0000256" key="5">
    <source>
        <dbReference type="PROSITE-ProRule" id="PRU10015"/>
    </source>
</evidence>
<dbReference type="Gene3D" id="3.40.50.150">
    <property type="entry name" value="Vaccinia Virus protein VP39"/>
    <property type="match status" value="1"/>
</dbReference>
<feature type="binding site" evidence="4">
    <location>
        <position position="328"/>
    </location>
    <ligand>
        <name>S-adenosyl-L-methionine</name>
        <dbReference type="ChEBI" id="CHEBI:59789"/>
    </ligand>
</feature>
<accession>A0A1Y3TY62</accession>
<dbReference type="RefSeq" id="WP_087186985.1">
    <property type="nucleotide sequence ID" value="NZ_NFHO01000013.1"/>
</dbReference>
<evidence type="ECO:0000256" key="1">
    <source>
        <dbReference type="ARBA" id="ARBA00022603"/>
    </source>
</evidence>
<gene>
    <name evidence="7" type="ORF">B5G21_09560</name>
</gene>
<feature type="active site" description="Nucleophile" evidence="4">
    <location>
        <position position="461"/>
    </location>
</feature>
<dbReference type="InterPro" id="IPR010280">
    <property type="entry name" value="U5_MeTrfase_fam"/>
</dbReference>
<feature type="active site" evidence="5">
    <location>
        <position position="461"/>
    </location>
</feature>
<dbReference type="PROSITE" id="PS01231">
    <property type="entry name" value="TRMA_2"/>
    <property type="match status" value="1"/>
</dbReference>
<evidence type="ECO:0000313" key="8">
    <source>
        <dbReference type="Proteomes" id="UP000196560"/>
    </source>
</evidence>
<dbReference type="PROSITE" id="PS51687">
    <property type="entry name" value="SAM_MT_RNA_M5U"/>
    <property type="match status" value="1"/>
</dbReference>
<name>A0A1Y3TY62_9ACTN</name>
<dbReference type="STRING" id="1118060.GCA_000311845_00037"/>
<dbReference type="Pfam" id="PF05958">
    <property type="entry name" value="tRNA_U5-meth_tr"/>
    <property type="match status" value="1"/>
</dbReference>
<proteinExistence type="inferred from homology"/>
<keyword evidence="3 4" id="KW-0949">S-adenosyl-L-methionine</keyword>
<reference evidence="8" key="1">
    <citation type="submission" date="2017-04" db="EMBL/GenBank/DDBJ databases">
        <title>Function of individual gut microbiota members based on whole genome sequencing of pure cultures obtained from chicken caecum.</title>
        <authorList>
            <person name="Medvecky M."/>
            <person name="Cejkova D."/>
            <person name="Polansky O."/>
            <person name="Karasova D."/>
            <person name="Kubasova T."/>
            <person name="Cizek A."/>
            <person name="Rychlik I."/>
        </authorList>
    </citation>
    <scope>NUCLEOTIDE SEQUENCE [LARGE SCALE GENOMIC DNA]</scope>
    <source>
        <strain evidence="8">An70</strain>
    </source>
</reference>
<feature type="compositionally biased region" description="Basic residues" evidence="6">
    <location>
        <begin position="7"/>
        <end position="23"/>
    </location>
</feature>
<feature type="compositionally biased region" description="Low complexity" evidence="6">
    <location>
        <begin position="68"/>
        <end position="91"/>
    </location>
</feature>
<evidence type="ECO:0000313" key="7">
    <source>
        <dbReference type="EMBL" id="OUN41514.1"/>
    </source>
</evidence>
<feature type="binding site" evidence="4">
    <location>
        <position position="434"/>
    </location>
    <ligand>
        <name>S-adenosyl-L-methionine</name>
        <dbReference type="ChEBI" id="CHEBI:59789"/>
    </ligand>
</feature>
<feature type="compositionally biased region" description="Low complexity" evidence="6">
    <location>
        <begin position="39"/>
        <end position="61"/>
    </location>
</feature>
<dbReference type="SUPFAM" id="SSF53335">
    <property type="entry name" value="S-adenosyl-L-methionine-dependent methyltransferases"/>
    <property type="match status" value="1"/>
</dbReference>
<comment type="similarity">
    <text evidence="4">Belongs to the class I-like SAM-binding methyltransferase superfamily. RNA M5U methyltransferase family.</text>
</comment>
<keyword evidence="1 4" id="KW-0489">Methyltransferase</keyword>
<evidence type="ECO:0000256" key="6">
    <source>
        <dbReference type="SAM" id="MobiDB-lite"/>
    </source>
</evidence>
<dbReference type="CDD" id="cd02440">
    <property type="entry name" value="AdoMet_MTases"/>
    <property type="match status" value="1"/>
</dbReference>
<feature type="binding site" evidence="4">
    <location>
        <position position="357"/>
    </location>
    <ligand>
        <name>S-adenosyl-L-methionine</name>
        <dbReference type="ChEBI" id="CHEBI:59789"/>
    </ligand>
</feature>
<dbReference type="NCBIfam" id="TIGR00479">
    <property type="entry name" value="rumA"/>
    <property type="match status" value="1"/>
</dbReference>
<keyword evidence="8" id="KW-1185">Reference proteome</keyword>
<dbReference type="PROSITE" id="PS01230">
    <property type="entry name" value="TRMA_1"/>
    <property type="match status" value="1"/>
</dbReference>
<evidence type="ECO:0000256" key="3">
    <source>
        <dbReference type="ARBA" id="ARBA00022691"/>
    </source>
</evidence>
<feature type="binding site" evidence="4">
    <location>
        <position position="384"/>
    </location>
    <ligand>
        <name>S-adenosyl-L-methionine</name>
        <dbReference type="ChEBI" id="CHEBI:59789"/>
    </ligand>
</feature>
<dbReference type="InterPro" id="IPR029063">
    <property type="entry name" value="SAM-dependent_MTases_sf"/>
</dbReference>
<protein>
    <submittedName>
        <fullName evidence="7">23S rRNA (Uracil(1939)-C(5))-methyltransferase RlmD</fullName>
    </submittedName>
</protein>
<dbReference type="Gene3D" id="2.40.50.1070">
    <property type="match status" value="1"/>
</dbReference>
<feature type="region of interest" description="Disordered" evidence="6">
    <location>
        <begin position="1"/>
        <end position="101"/>
    </location>
</feature>
<keyword evidence="2 4" id="KW-0808">Transferase</keyword>
<dbReference type="PANTHER" id="PTHR11061:SF30">
    <property type="entry name" value="TRNA (URACIL(54)-C(5))-METHYLTRANSFERASE"/>
    <property type="match status" value="1"/>
</dbReference>
<dbReference type="InterPro" id="IPR030391">
    <property type="entry name" value="MeTrfase_TrmA_CS"/>
</dbReference>